<dbReference type="InterPro" id="IPR039720">
    <property type="entry name" value="TMEM94"/>
</dbReference>
<dbReference type="InParanoid" id="B7QC57"/>
<dbReference type="VEuPathDB" id="VectorBase:ISCW022852"/>
<sequence length="253" mass="28300">MESVGLTTAEALRRLHKCLKEELDIFRGKEQLVVLDEKETFVPETRVAAGASFAGARLRRPVESRRFIMLEAPFLKYFRLCLENSLMRPVSTFSKERHVINCRYLERIVIPVVLCDPEDPFEEENEARSTQPQAVSPSWSELRPLVVALLRGKAPDLWRTSSLLHVLGSVTTLCCVDKKGILSWPNPTPEKVFFLKPPRARSAIHGSSFDSPDATRLPPRPDVVPQDGPENPDVTSGAGDSGLEENNGKQQKS</sequence>
<reference evidence="3" key="2">
    <citation type="submission" date="2020-05" db="UniProtKB">
        <authorList>
            <consortium name="EnsemblMetazoa"/>
        </authorList>
    </citation>
    <scope>IDENTIFICATION</scope>
    <source>
        <strain evidence="3">wikel</strain>
    </source>
</reference>
<reference evidence="2 4" key="1">
    <citation type="submission" date="2008-03" db="EMBL/GenBank/DDBJ databases">
        <title>Annotation of Ixodes scapularis.</title>
        <authorList>
            <consortium name="Ixodes scapularis Genome Project Consortium"/>
            <person name="Caler E."/>
            <person name="Hannick L.I."/>
            <person name="Bidwell S."/>
            <person name="Joardar V."/>
            <person name="Thiagarajan M."/>
            <person name="Amedeo P."/>
            <person name="Galinsky K.J."/>
            <person name="Schobel S."/>
            <person name="Inman J."/>
            <person name="Hostetler J."/>
            <person name="Miller J."/>
            <person name="Hammond M."/>
            <person name="Megy K."/>
            <person name="Lawson D."/>
            <person name="Kodira C."/>
            <person name="Sutton G."/>
            <person name="Meyer J."/>
            <person name="Hill C.A."/>
            <person name="Birren B."/>
            <person name="Nene V."/>
            <person name="Collins F."/>
            <person name="Alarcon-Chaidez F."/>
            <person name="Wikel S."/>
            <person name="Strausberg R."/>
        </authorList>
    </citation>
    <scope>NUCLEOTIDE SEQUENCE [LARGE SCALE GENOMIC DNA]</scope>
    <source>
        <strain evidence="4">Wikel</strain>
        <strain evidence="2">Wikel colony</strain>
    </source>
</reference>
<evidence type="ECO:0007829" key="5">
    <source>
        <dbReference type="PeptideAtlas" id="B7QC57"/>
    </source>
</evidence>
<dbReference type="EMBL" id="DS905169">
    <property type="protein sequence ID" value="EEC16428.1"/>
    <property type="molecule type" value="Genomic_DNA"/>
</dbReference>
<dbReference type="AlphaFoldDB" id="B7QC57"/>
<dbReference type="PANTHER" id="PTHR13219:SF6">
    <property type="entry name" value="TRANSMEMBRANE PROTEIN 94"/>
    <property type="match status" value="1"/>
</dbReference>
<gene>
    <name evidence="2" type="ORF">IscW_ISCW022852</name>
</gene>
<dbReference type="EnsemblMetazoa" id="ISCW022852-RA">
    <property type="protein sequence ID" value="ISCW022852-PA"/>
    <property type="gene ID" value="ISCW022852"/>
</dbReference>
<evidence type="ECO:0000313" key="2">
    <source>
        <dbReference type="EMBL" id="EEC16428.1"/>
    </source>
</evidence>
<dbReference type="EMBL" id="ABJB010211563">
    <property type="status" value="NOT_ANNOTATED_CDS"/>
    <property type="molecule type" value="Genomic_DNA"/>
</dbReference>
<name>B7QC57_IXOSC</name>
<dbReference type="PaxDb" id="6945-B7QC57"/>
<dbReference type="EMBL" id="ABJB010017072">
    <property type="status" value="NOT_ANNOTATED_CDS"/>
    <property type="molecule type" value="Genomic_DNA"/>
</dbReference>
<keyword evidence="5" id="KW-1267">Proteomics identification</keyword>
<keyword evidence="4" id="KW-1185">Reference proteome</keyword>
<dbReference type="VEuPathDB" id="VectorBase:ISCI022852"/>
<proteinExistence type="evidence at protein level"/>
<dbReference type="PANTHER" id="PTHR13219">
    <property type="entry name" value="TRANSMEMBRANE PROTEIN 94"/>
    <property type="match status" value="1"/>
</dbReference>
<dbReference type="EMBL" id="ABJB010306962">
    <property type="status" value="NOT_ANNOTATED_CDS"/>
    <property type="molecule type" value="Genomic_DNA"/>
</dbReference>
<evidence type="ECO:0000313" key="3">
    <source>
        <dbReference type="EnsemblMetazoa" id="ISCW022852-PA"/>
    </source>
</evidence>
<dbReference type="OrthoDB" id="5568754at2759"/>
<organism>
    <name type="scientific">Ixodes scapularis</name>
    <name type="common">Black-legged tick</name>
    <name type="synonym">Deer tick</name>
    <dbReference type="NCBI Taxonomy" id="6945"/>
    <lineage>
        <taxon>Eukaryota</taxon>
        <taxon>Metazoa</taxon>
        <taxon>Ecdysozoa</taxon>
        <taxon>Arthropoda</taxon>
        <taxon>Chelicerata</taxon>
        <taxon>Arachnida</taxon>
        <taxon>Acari</taxon>
        <taxon>Parasitiformes</taxon>
        <taxon>Ixodida</taxon>
        <taxon>Ixodoidea</taxon>
        <taxon>Ixodidae</taxon>
        <taxon>Ixodinae</taxon>
        <taxon>Ixodes</taxon>
    </lineage>
</organism>
<accession>B7QC57</accession>
<dbReference type="HOGENOM" id="CLU_1099541_0_0_1"/>
<protein>
    <submittedName>
        <fullName evidence="2 3">Uncharacterized protein</fullName>
    </submittedName>
</protein>
<dbReference type="EMBL" id="ABJB010537968">
    <property type="status" value="NOT_ANNOTATED_CDS"/>
    <property type="molecule type" value="Genomic_DNA"/>
</dbReference>
<evidence type="ECO:0000313" key="4">
    <source>
        <dbReference type="Proteomes" id="UP000001555"/>
    </source>
</evidence>
<dbReference type="EMBL" id="ABJB010465865">
    <property type="status" value="NOT_ANNOTATED_CDS"/>
    <property type="molecule type" value="Genomic_DNA"/>
</dbReference>
<feature type="region of interest" description="Disordered" evidence="1">
    <location>
        <begin position="204"/>
        <end position="253"/>
    </location>
</feature>
<evidence type="ECO:0000256" key="1">
    <source>
        <dbReference type="SAM" id="MobiDB-lite"/>
    </source>
</evidence>
<dbReference type="Proteomes" id="UP000001555">
    <property type="component" value="Unassembled WGS sequence"/>
</dbReference>
<dbReference type="VEuPathDB" id="VectorBase:ISCP_016987"/>